<dbReference type="EC" id="3.1.26.4" evidence="2"/>
<dbReference type="Pfam" id="PF00078">
    <property type="entry name" value="RVT_1"/>
    <property type="match status" value="1"/>
</dbReference>
<evidence type="ECO:0000313" key="5">
    <source>
        <dbReference type="EMBL" id="KAI2644176.1"/>
    </source>
</evidence>
<dbReference type="PANTHER" id="PTHR33050:SF7">
    <property type="entry name" value="RIBONUCLEASE H"/>
    <property type="match status" value="1"/>
</dbReference>
<dbReference type="InterPro" id="IPR052055">
    <property type="entry name" value="Hepadnavirus_pol/RT"/>
</dbReference>
<proteinExistence type="inferred from homology"/>
<evidence type="ECO:0000256" key="3">
    <source>
        <dbReference type="SAM" id="MobiDB-lite"/>
    </source>
</evidence>
<evidence type="ECO:0000313" key="6">
    <source>
        <dbReference type="Proteomes" id="UP000830375"/>
    </source>
</evidence>
<feature type="region of interest" description="Disordered" evidence="3">
    <location>
        <begin position="1"/>
        <end position="65"/>
    </location>
</feature>
<dbReference type="SUPFAM" id="SSF56672">
    <property type="entry name" value="DNA/RNA polymerases"/>
    <property type="match status" value="1"/>
</dbReference>
<feature type="domain" description="Reverse transcriptase" evidence="4">
    <location>
        <begin position="242"/>
        <end position="309"/>
    </location>
</feature>
<sequence>MNPPARSRSSSAQRAGRPHASSSASARPEQEPTRRQASSAGSKAAFLNAVSRRRKTTSSTEDEPLKKSTRFAVCVHHAPLPVAGSKNSCHSDFPPLTPLSPTTQLPVRNSPLANGQLSLTVCRPPRPLSQFAEAWQMLPGVSEWVMKTIKNGYTLQFFRRPPRFNGVLMSTVREQNASILQEEIHNLLGKCAVEKVPLADRESGFYSRYFLVSKKDGGLRPILDLRPLNRALSKRPFKMITLKQILSHQSGMRILNYLDDWLILAQSESALRSDRRRFFAHLQNLGLTVNMQKSILVPTQNISFLGVELDSINMRTRLTKERAQKLVSSLSVFKGLSASVQIGAPAYETAPALAKEPCATECVKVTHECLDALTPWRDMTLYRQSVPIGQVIRRKTVRTDALSTGWGAVCDGRPAFGTWTETENWPKVRKYAFPPVKLLPQVLCKVRQDRESVLLVAPKWPNQPWFPELVEMLIAPPPWIIPLSQCRSDRIEGERSGYSRNRGYVSNRSVFDPRGLTLGILLCRFPAVLGFRTLQQLEGRIQIFVKDSVKL</sequence>
<name>A0ABQ8L213_LABRO</name>
<dbReference type="InterPro" id="IPR043502">
    <property type="entry name" value="DNA/RNA_pol_sf"/>
</dbReference>
<evidence type="ECO:0000256" key="1">
    <source>
        <dbReference type="ARBA" id="ARBA00010879"/>
    </source>
</evidence>
<dbReference type="PANTHER" id="PTHR33050">
    <property type="entry name" value="REVERSE TRANSCRIPTASE DOMAIN-CONTAINING PROTEIN"/>
    <property type="match status" value="1"/>
</dbReference>
<keyword evidence="6" id="KW-1185">Reference proteome</keyword>
<evidence type="ECO:0000259" key="4">
    <source>
        <dbReference type="Pfam" id="PF00078"/>
    </source>
</evidence>
<comment type="caution">
    <text evidence="5">The sequence shown here is derived from an EMBL/GenBank/DDBJ whole genome shotgun (WGS) entry which is preliminary data.</text>
</comment>
<accession>A0ABQ8L213</accession>
<dbReference type="Proteomes" id="UP000830375">
    <property type="component" value="Unassembled WGS sequence"/>
</dbReference>
<protein>
    <recommendedName>
        <fullName evidence="2">ribonuclease H</fullName>
        <ecNumber evidence="2">3.1.26.4</ecNumber>
    </recommendedName>
</protein>
<organism evidence="5 6">
    <name type="scientific">Labeo rohita</name>
    <name type="common">Indian major carp</name>
    <name type="synonym">Cyprinus rohita</name>
    <dbReference type="NCBI Taxonomy" id="84645"/>
    <lineage>
        <taxon>Eukaryota</taxon>
        <taxon>Metazoa</taxon>
        <taxon>Chordata</taxon>
        <taxon>Craniata</taxon>
        <taxon>Vertebrata</taxon>
        <taxon>Euteleostomi</taxon>
        <taxon>Actinopterygii</taxon>
        <taxon>Neopterygii</taxon>
        <taxon>Teleostei</taxon>
        <taxon>Ostariophysi</taxon>
        <taxon>Cypriniformes</taxon>
        <taxon>Cyprinidae</taxon>
        <taxon>Labeoninae</taxon>
        <taxon>Labeonini</taxon>
        <taxon>Labeo</taxon>
    </lineage>
</organism>
<reference evidence="5 6" key="1">
    <citation type="submission" date="2022-01" db="EMBL/GenBank/DDBJ databases">
        <title>A high-quality chromosome-level genome assembly of rohu carp, Labeo rohita.</title>
        <authorList>
            <person name="Arick M.A. II"/>
            <person name="Hsu C.-Y."/>
            <person name="Magbanua Z."/>
            <person name="Pechanova O."/>
            <person name="Grover C."/>
            <person name="Miller E."/>
            <person name="Thrash A."/>
            <person name="Ezzel L."/>
            <person name="Alam S."/>
            <person name="Benzie J."/>
            <person name="Hamilton M."/>
            <person name="Karsi A."/>
            <person name="Lawrence M.L."/>
            <person name="Peterson D.G."/>
        </authorList>
    </citation>
    <scope>NUCLEOTIDE SEQUENCE [LARGE SCALE GENOMIC DNA]</scope>
    <source>
        <strain evidence="6">BAU-BD-2019</strain>
        <tissue evidence="5">Blood</tissue>
    </source>
</reference>
<gene>
    <name evidence="5" type="ORF">H4Q32_026939</name>
</gene>
<feature type="compositionally biased region" description="Low complexity" evidence="3">
    <location>
        <begin position="1"/>
        <end position="26"/>
    </location>
</feature>
<evidence type="ECO:0000256" key="2">
    <source>
        <dbReference type="ARBA" id="ARBA00012180"/>
    </source>
</evidence>
<comment type="similarity">
    <text evidence="1">Belongs to the beta type-B retroviral polymerase family. HERV class-II K(HML-2) pol subfamily.</text>
</comment>
<dbReference type="InterPro" id="IPR000477">
    <property type="entry name" value="RT_dom"/>
</dbReference>
<dbReference type="EMBL" id="JACTAM010002608">
    <property type="protein sequence ID" value="KAI2644176.1"/>
    <property type="molecule type" value="Genomic_DNA"/>
</dbReference>
<dbReference type="InterPro" id="IPR043128">
    <property type="entry name" value="Rev_trsase/Diguanyl_cyclase"/>
</dbReference>
<dbReference type="Gene3D" id="3.30.70.270">
    <property type="match status" value="1"/>
</dbReference>